<protein>
    <submittedName>
        <fullName evidence="1">Uncharacterized protein</fullName>
    </submittedName>
</protein>
<evidence type="ECO:0000313" key="1">
    <source>
        <dbReference type="EMBL" id="MPC46741.1"/>
    </source>
</evidence>
<comment type="caution">
    <text evidence="1">The sequence shown here is derived from an EMBL/GenBank/DDBJ whole genome shotgun (WGS) entry which is preliminary data.</text>
</comment>
<sequence length="82" mass="8864">MICSFAGEVLPCSGSRITCKNFVSKEEEVRAAARAGRVIGFQVVQYRSSGSQNSHNCTSTPKTCPLSHLCTSSTYPKLLKHA</sequence>
<reference evidence="1 2" key="1">
    <citation type="submission" date="2019-05" db="EMBL/GenBank/DDBJ databases">
        <title>Another draft genome of Portunus trituberculatus and its Hox gene families provides insights of decapod evolution.</title>
        <authorList>
            <person name="Jeong J.-H."/>
            <person name="Song I."/>
            <person name="Kim S."/>
            <person name="Choi T."/>
            <person name="Kim D."/>
            <person name="Ryu S."/>
            <person name="Kim W."/>
        </authorList>
    </citation>
    <scope>NUCLEOTIDE SEQUENCE [LARGE SCALE GENOMIC DNA]</scope>
    <source>
        <tissue evidence="1">Muscle</tissue>
    </source>
</reference>
<evidence type="ECO:0000313" key="2">
    <source>
        <dbReference type="Proteomes" id="UP000324222"/>
    </source>
</evidence>
<proteinExistence type="predicted"/>
<gene>
    <name evidence="1" type="ORF">E2C01_040466</name>
</gene>
<dbReference type="Proteomes" id="UP000324222">
    <property type="component" value="Unassembled WGS sequence"/>
</dbReference>
<dbReference type="EMBL" id="VSRR010007350">
    <property type="protein sequence ID" value="MPC46741.1"/>
    <property type="molecule type" value="Genomic_DNA"/>
</dbReference>
<keyword evidence="2" id="KW-1185">Reference proteome</keyword>
<organism evidence="1 2">
    <name type="scientific">Portunus trituberculatus</name>
    <name type="common">Swimming crab</name>
    <name type="synonym">Neptunus trituberculatus</name>
    <dbReference type="NCBI Taxonomy" id="210409"/>
    <lineage>
        <taxon>Eukaryota</taxon>
        <taxon>Metazoa</taxon>
        <taxon>Ecdysozoa</taxon>
        <taxon>Arthropoda</taxon>
        <taxon>Crustacea</taxon>
        <taxon>Multicrustacea</taxon>
        <taxon>Malacostraca</taxon>
        <taxon>Eumalacostraca</taxon>
        <taxon>Eucarida</taxon>
        <taxon>Decapoda</taxon>
        <taxon>Pleocyemata</taxon>
        <taxon>Brachyura</taxon>
        <taxon>Eubrachyura</taxon>
        <taxon>Portunoidea</taxon>
        <taxon>Portunidae</taxon>
        <taxon>Portuninae</taxon>
        <taxon>Portunus</taxon>
    </lineage>
</organism>
<accession>A0A5B7FHJ5</accession>
<name>A0A5B7FHJ5_PORTR</name>
<dbReference type="AlphaFoldDB" id="A0A5B7FHJ5"/>